<dbReference type="PANTHER" id="PTHR10030">
    <property type="entry name" value="ALPHA-L-FUCOSIDASE"/>
    <property type="match status" value="1"/>
</dbReference>
<evidence type="ECO:0000256" key="7">
    <source>
        <dbReference type="PIRSR" id="PIRSR001092-1"/>
    </source>
</evidence>
<evidence type="ECO:0000256" key="5">
    <source>
        <dbReference type="ARBA" id="ARBA00022801"/>
    </source>
</evidence>
<evidence type="ECO:0000313" key="9">
    <source>
        <dbReference type="EMBL" id="KQL52929.1"/>
    </source>
</evidence>
<dbReference type="Pfam" id="PF01120">
    <property type="entry name" value="Alpha_L_fucos"/>
    <property type="match status" value="1"/>
</dbReference>
<evidence type="ECO:0000256" key="4">
    <source>
        <dbReference type="ARBA" id="ARBA00022729"/>
    </source>
</evidence>
<dbReference type="InterPro" id="IPR057739">
    <property type="entry name" value="Glyco_hydro_29_N"/>
</dbReference>
<evidence type="ECO:0000256" key="2">
    <source>
        <dbReference type="ARBA" id="ARBA00007951"/>
    </source>
</evidence>
<dbReference type="STRING" id="157838.AN964_04995"/>
<keyword evidence="5" id="KW-0378">Hydrolase</keyword>
<name>A0A0Q3TH15_9BACI</name>
<dbReference type="Gene3D" id="2.60.40.1180">
    <property type="entry name" value="Golgi alpha-mannosidase II"/>
    <property type="match status" value="1"/>
</dbReference>
<dbReference type="PATRIC" id="fig|157838.3.peg.1109"/>
<dbReference type="SUPFAM" id="SSF51445">
    <property type="entry name" value="(Trans)glycosidases"/>
    <property type="match status" value="1"/>
</dbReference>
<dbReference type="GO" id="GO:0004560">
    <property type="term" value="F:alpha-L-fucosidase activity"/>
    <property type="evidence" value="ECO:0007669"/>
    <property type="project" value="InterPro"/>
</dbReference>
<dbReference type="GO" id="GO:0006004">
    <property type="term" value="P:fucose metabolic process"/>
    <property type="evidence" value="ECO:0007669"/>
    <property type="project" value="InterPro"/>
</dbReference>
<evidence type="ECO:0000313" key="10">
    <source>
        <dbReference type="Proteomes" id="UP000051888"/>
    </source>
</evidence>
<dbReference type="SMART" id="SM00812">
    <property type="entry name" value="Alpha_L_fucos"/>
    <property type="match status" value="1"/>
</dbReference>
<dbReference type="InterPro" id="IPR017853">
    <property type="entry name" value="GH"/>
</dbReference>
<sequence length="429" mass="49410">MGEREERVKWFMEDRFGLFIHWGLYSIPARGEWIRNNERLSVEDYQPYFEEFNPIFYNPREWAKAAKAAGQKYAVLTAKHHDGFCLFDSKLTDYKATNTPAGRDLIKEYTEAFREEGLKVGLYYSIIDWHHPDYPAYGDRHHPMRDHEDFKNFTGDFSRYISYFHGQVKELLTNYGKIDILWFDFSYDDMSGEKWRATELVKMIRSIQPDVLIDNRLGGNILAAEPEIYAGDFYSPEQIIPVGGIVNSVAKPIPWEACITLNDHWGYHSKDVNYKSPQQVIRTLVECVSKNGNLLLNVGPNAKGEIPQQSLEILKEVGKWMKQNGASIYGCHASSLPKPEWGRYTQKGNYLYAHVYDRGIGPIYFQGLKGKIKKARLLADGSELIVEVPWMAEQYSDVQNGAFITLQGARLPDEMDTVIELELVEGGFR</sequence>
<dbReference type="OrthoDB" id="107551at2"/>
<comment type="similarity">
    <text evidence="2">Belongs to the glycosyl hydrolase 29 family.</text>
</comment>
<dbReference type="AlphaFoldDB" id="A0A0Q3TH15"/>
<dbReference type="InterPro" id="IPR013780">
    <property type="entry name" value="Glyco_hydro_b"/>
</dbReference>
<accession>A0A0Q3TH15</accession>
<evidence type="ECO:0000259" key="8">
    <source>
        <dbReference type="Pfam" id="PF01120"/>
    </source>
</evidence>
<dbReference type="InterPro" id="IPR016286">
    <property type="entry name" value="FUC_metazoa-typ"/>
</dbReference>
<keyword evidence="6" id="KW-0326">Glycosidase</keyword>
<comment type="function">
    <text evidence="1">Alpha-L-fucosidase is responsible for hydrolyzing the alpha-1,6-linked fucose joined to the reducing-end N-acetylglucosamine of the carbohydrate moieties of glycoproteins.</text>
</comment>
<dbReference type="PIRSF" id="PIRSF001092">
    <property type="entry name" value="Alpha-L-fucosidase"/>
    <property type="match status" value="1"/>
</dbReference>
<keyword evidence="10" id="KW-1185">Reference proteome</keyword>
<dbReference type="EC" id="3.2.1.51" evidence="3"/>
<evidence type="ECO:0000256" key="1">
    <source>
        <dbReference type="ARBA" id="ARBA00004071"/>
    </source>
</evidence>
<dbReference type="GO" id="GO:0016139">
    <property type="term" value="P:glycoside catabolic process"/>
    <property type="evidence" value="ECO:0007669"/>
    <property type="project" value="TreeGrafter"/>
</dbReference>
<proteinExistence type="inferred from homology"/>
<protein>
    <recommendedName>
        <fullName evidence="3">alpha-L-fucosidase</fullName>
        <ecNumber evidence="3">3.2.1.51</ecNumber>
    </recommendedName>
</protein>
<gene>
    <name evidence="9" type="ORF">AN964_04995</name>
</gene>
<keyword evidence="4" id="KW-0732">Signal</keyword>
<dbReference type="PRINTS" id="PR00741">
    <property type="entry name" value="GLHYDRLASE29"/>
</dbReference>
<evidence type="ECO:0000256" key="6">
    <source>
        <dbReference type="ARBA" id="ARBA00023295"/>
    </source>
</evidence>
<dbReference type="RefSeq" id="WP_055738642.1">
    <property type="nucleotide sequence ID" value="NZ_JAAIWL010000006.1"/>
</dbReference>
<dbReference type="Proteomes" id="UP000051888">
    <property type="component" value="Unassembled WGS sequence"/>
</dbReference>
<feature type="domain" description="Glycoside hydrolase family 29 N-terminal" evidence="8">
    <location>
        <begin position="7"/>
        <end position="325"/>
    </location>
</feature>
<dbReference type="PANTHER" id="PTHR10030:SF37">
    <property type="entry name" value="ALPHA-L-FUCOSIDASE-RELATED"/>
    <property type="match status" value="1"/>
</dbReference>
<comment type="caution">
    <text evidence="9">The sequence shown here is derived from an EMBL/GenBank/DDBJ whole genome shotgun (WGS) entry which is preliminary data.</text>
</comment>
<reference evidence="9 10" key="1">
    <citation type="submission" date="2015-09" db="EMBL/GenBank/DDBJ databases">
        <title>Genome sequencing project for genomic taxonomy and phylogenomics of Bacillus-like bacteria.</title>
        <authorList>
            <person name="Liu B."/>
            <person name="Wang J."/>
            <person name="Zhu Y."/>
            <person name="Liu G."/>
            <person name="Chen Q."/>
            <person name="Chen Z."/>
            <person name="Lan J."/>
            <person name="Che J."/>
            <person name="Ge C."/>
            <person name="Shi H."/>
            <person name="Pan Z."/>
            <person name="Liu X."/>
        </authorList>
    </citation>
    <scope>NUCLEOTIDE SEQUENCE [LARGE SCALE GENOMIC DNA]</scope>
    <source>
        <strain evidence="9 10">LMG 18435</strain>
    </source>
</reference>
<dbReference type="Gene3D" id="3.20.20.80">
    <property type="entry name" value="Glycosidases"/>
    <property type="match status" value="1"/>
</dbReference>
<feature type="site" description="May be important for catalysis" evidence="7">
    <location>
        <position position="258"/>
    </location>
</feature>
<dbReference type="EMBL" id="LJJC01000004">
    <property type="protein sequence ID" value="KQL52929.1"/>
    <property type="molecule type" value="Genomic_DNA"/>
</dbReference>
<dbReference type="GO" id="GO:0005764">
    <property type="term" value="C:lysosome"/>
    <property type="evidence" value="ECO:0007669"/>
    <property type="project" value="TreeGrafter"/>
</dbReference>
<dbReference type="InterPro" id="IPR000933">
    <property type="entry name" value="Glyco_hydro_29"/>
</dbReference>
<organism evidence="9 10">
    <name type="scientific">Heyndrickxia shackletonii</name>
    <dbReference type="NCBI Taxonomy" id="157838"/>
    <lineage>
        <taxon>Bacteria</taxon>
        <taxon>Bacillati</taxon>
        <taxon>Bacillota</taxon>
        <taxon>Bacilli</taxon>
        <taxon>Bacillales</taxon>
        <taxon>Bacillaceae</taxon>
        <taxon>Heyndrickxia</taxon>
    </lineage>
</organism>
<evidence type="ECO:0000256" key="3">
    <source>
        <dbReference type="ARBA" id="ARBA00012662"/>
    </source>
</evidence>